<dbReference type="SUPFAM" id="SSF50129">
    <property type="entry name" value="GroES-like"/>
    <property type="match status" value="1"/>
</dbReference>
<feature type="region of interest" description="C-terminal hotdog fold" evidence="9">
    <location>
        <begin position="1173"/>
        <end position="1332"/>
    </location>
</feature>
<dbReference type="Gene3D" id="3.90.180.10">
    <property type="entry name" value="Medium-chain alcohol dehydrogenases, catalytic domain"/>
    <property type="match status" value="1"/>
</dbReference>
<dbReference type="GO" id="GO:0006633">
    <property type="term" value="P:fatty acid biosynthetic process"/>
    <property type="evidence" value="ECO:0007669"/>
    <property type="project" value="TreeGrafter"/>
</dbReference>
<dbReference type="InterPro" id="IPR014043">
    <property type="entry name" value="Acyl_transferase_dom"/>
</dbReference>
<dbReference type="SUPFAM" id="SSF52151">
    <property type="entry name" value="FabD/lysophospholipase-like"/>
    <property type="match status" value="1"/>
</dbReference>
<dbReference type="PROSITE" id="PS52004">
    <property type="entry name" value="KS3_2"/>
    <property type="match status" value="1"/>
</dbReference>
<dbReference type="InterPro" id="IPR016039">
    <property type="entry name" value="Thiolase-like"/>
</dbReference>
<dbReference type="Gene3D" id="3.40.50.150">
    <property type="entry name" value="Vaccinia Virus protein VP39"/>
    <property type="match status" value="1"/>
</dbReference>
<dbReference type="CDD" id="cd02440">
    <property type="entry name" value="AdoMet_MTases"/>
    <property type="match status" value="1"/>
</dbReference>
<dbReference type="Gene3D" id="1.10.1200.10">
    <property type="entry name" value="ACP-like"/>
    <property type="match status" value="1"/>
</dbReference>
<dbReference type="InterPro" id="IPR016035">
    <property type="entry name" value="Acyl_Trfase/lysoPLipase"/>
</dbReference>
<evidence type="ECO:0000256" key="7">
    <source>
        <dbReference type="ARBA" id="ARBA00023268"/>
    </source>
</evidence>
<dbReference type="Gene3D" id="3.40.50.720">
    <property type="entry name" value="NAD(P)-binding Rossmann-like Domain"/>
    <property type="match status" value="1"/>
</dbReference>
<keyword evidence="7" id="KW-0511">Multifunctional enzyme</keyword>
<dbReference type="Pfam" id="PF00550">
    <property type="entry name" value="PP-binding"/>
    <property type="match status" value="1"/>
</dbReference>
<dbReference type="CDD" id="cd00833">
    <property type="entry name" value="PKS"/>
    <property type="match status" value="1"/>
</dbReference>
<name>A0A364L9Q8_TALAM</name>
<dbReference type="InterPro" id="IPR049551">
    <property type="entry name" value="PKS_DH_C"/>
</dbReference>
<evidence type="ECO:0000256" key="5">
    <source>
        <dbReference type="ARBA" id="ARBA00022857"/>
    </source>
</evidence>
<evidence type="ECO:0000256" key="3">
    <source>
        <dbReference type="ARBA" id="ARBA00022553"/>
    </source>
</evidence>
<dbReference type="SUPFAM" id="SSF47336">
    <property type="entry name" value="ACP-like"/>
    <property type="match status" value="1"/>
</dbReference>
<dbReference type="GO" id="GO:0044550">
    <property type="term" value="P:secondary metabolite biosynthetic process"/>
    <property type="evidence" value="ECO:0007669"/>
    <property type="project" value="UniProtKB-ARBA"/>
</dbReference>
<dbReference type="SMART" id="SM00827">
    <property type="entry name" value="PKS_AT"/>
    <property type="match status" value="1"/>
</dbReference>
<evidence type="ECO:0000256" key="2">
    <source>
        <dbReference type="ARBA" id="ARBA00022450"/>
    </source>
</evidence>
<feature type="region of interest" description="N-terminal hotdog fold" evidence="9">
    <location>
        <begin position="1008"/>
        <end position="1144"/>
    </location>
</feature>
<dbReference type="InterPro" id="IPR011032">
    <property type="entry name" value="GroES-like_sf"/>
</dbReference>
<dbReference type="SMART" id="SM00822">
    <property type="entry name" value="PKS_KR"/>
    <property type="match status" value="1"/>
</dbReference>
<evidence type="ECO:0000256" key="1">
    <source>
        <dbReference type="ARBA" id="ARBA00005179"/>
    </source>
</evidence>
<dbReference type="SMART" id="SM00826">
    <property type="entry name" value="PKS_DH"/>
    <property type="match status" value="1"/>
</dbReference>
<dbReference type="InterPro" id="IPR036291">
    <property type="entry name" value="NAD(P)-bd_dom_sf"/>
</dbReference>
<comment type="pathway">
    <text evidence="1">Secondary metabolite biosynthesis.</text>
</comment>
<dbReference type="Pfam" id="PF02801">
    <property type="entry name" value="Ketoacyl-synt_C"/>
    <property type="match status" value="1"/>
</dbReference>
<dbReference type="Pfam" id="PF23114">
    <property type="entry name" value="NAD-bd_HRPKS_sdrA"/>
    <property type="match status" value="1"/>
</dbReference>
<dbReference type="InterPro" id="IPR016036">
    <property type="entry name" value="Malonyl_transacylase_ACP-bd"/>
</dbReference>
<dbReference type="Pfam" id="PF08242">
    <property type="entry name" value="Methyltransf_12"/>
    <property type="match status" value="1"/>
</dbReference>
<dbReference type="InterPro" id="IPR049552">
    <property type="entry name" value="PKS_DH_N"/>
</dbReference>
<dbReference type="RefSeq" id="XP_040737027.1">
    <property type="nucleotide sequence ID" value="XM_040881340.1"/>
</dbReference>
<dbReference type="GO" id="GO:1901336">
    <property type="term" value="P:lactone biosynthetic process"/>
    <property type="evidence" value="ECO:0007669"/>
    <property type="project" value="UniProtKB-ARBA"/>
</dbReference>
<dbReference type="GeneID" id="63797739"/>
<feature type="domain" description="Ketosynthase family 3 (KS3)" evidence="11">
    <location>
        <begin position="30"/>
        <end position="438"/>
    </location>
</feature>
<dbReference type="InterPro" id="IPR056501">
    <property type="entry name" value="NAD-bd_HRPKS_sdrA"/>
</dbReference>
<dbReference type="InterPro" id="IPR057326">
    <property type="entry name" value="KR_dom"/>
</dbReference>
<dbReference type="GO" id="GO:0031177">
    <property type="term" value="F:phosphopantetheine binding"/>
    <property type="evidence" value="ECO:0007669"/>
    <property type="project" value="InterPro"/>
</dbReference>
<dbReference type="Pfam" id="PF14765">
    <property type="entry name" value="PS-DH"/>
    <property type="match status" value="1"/>
</dbReference>
<dbReference type="Pfam" id="PF00698">
    <property type="entry name" value="Acyl_transf_1"/>
    <property type="match status" value="1"/>
</dbReference>
<evidence type="ECO:0000259" key="11">
    <source>
        <dbReference type="PROSITE" id="PS52004"/>
    </source>
</evidence>
<feature type="domain" description="PKS/mFAS DH" evidence="12">
    <location>
        <begin position="1008"/>
        <end position="1332"/>
    </location>
</feature>
<dbReference type="FunFam" id="3.40.50.720:FF:000209">
    <property type="entry name" value="Polyketide synthase Pks12"/>
    <property type="match status" value="1"/>
</dbReference>
<sequence length="2637" mass="291054">MTSAAALQGSAMALTESSEVTFKATGSFEKEPIAIVGMAAKFPQEARTVEDLWSFLLQARQAMTDFPKDRINRHGHYHPDAEHGGTFHVKGANFLLDDPVDFDAPFFKVTKTELYTLDPQQRLVMENTYHALENAGIPMKDVTGSKTSVYTTGFNVDHAALLNTDPETTLKYRPQGTTNSIIAGRVSWFYDLKGPCMTIDTACESDMSIVAGANYLANPMDIMGMAHHGFLSPDGKCYSFDHRANGYARGEGVGSIVVKRLSDAIRDGNTIRAVIRGSGVNQDGRTAGITLPSASAQEELIRNVYAAAGLDPKDTRMLEAHGTGTSAGDPIEASAAAKIFGPHRSATDPLYIGAIKSGIGHLEGGAGVAGVIKSVLVLESGIIPPNVNFEKPNPKVPVKRWNLKFPLDNTPWPTKGTRRISVNSFGVGGTNAHVILDDAFSYLTSRNIVAIHNTAESVPTQDDIHQRLKVLEKPAINEEPVQNGTVTGEPQINGHLENRHESNGVLEVNGHGKTNGIEPKPKNIIFRFSAFDEQGIRRNATKLADYLQKPGSFNAAAELDFLDRLAFTLSEKRSTFPWKSFLVSNSVKDLSEKLTGDDSLAVFRTGNKPRIGYVFTGQGAQWYNMGKELLEYPVYRRSMEEASNYMRSIGAEWSVLDELLKSQEESRVNSPALSHPCCAALQIALVDLLATWDIFPSRVVGHSSGEIAAAYAAGKIGRHAAWKAAYWRGVASAKPLHVKGSMLAVGLSTENAKSYIDRVNQEISGELVIACLNSPKNNTISGDEAKIDALKVLLDQDEVFARKLNVANAYHSGHMSYVATDYLEGMGDLTTEAPDSRFQNVSMYSSVTGDLVTETVLDATYWVKNMVSPVRFADALIAMGYKREDKKAKLQLNTDSEYLVDVILEIGPHGAMRSAIKETMATQIRGSSVEYMSVLDRTAPGTNVILNAVGNLSSRGFPVKLQAVNQTTGKKSPKMLVDLPPYSFDHAERIVHESRLSRNFRLRKHPRHDLFGAPVTDWNEDNPRWRQIIRLSELPWLRDHIVTESVVYPGVGYIIMAVEACRQIADPALTITGFRLKDISIKRALIVPDSKDGIETSLSITKMDEASMLPSQIWNRFAISSYNTVGDNWIEHCTGYISIEYEAKINPIDNGREASCEAAKWRETLKKTYEQCRSPMDINSIYDNLVTTGLNFGPLFRNLGDVKGSGQNLGEIAATVTVPDMARVMPKQFMHPHLIHPSTMDSMFHHFLLSVLDLTGKSTLECAIVPVFVKEVWLSAKIPSTAGSQLKGFGKSTMIAYEKYESDIMMWDSSGEEGLVSIKGLRATPLESNVTADVQKRNLCHTVEWPVDVDFLTPDLFSNIPRSSSEAEKTYLHKINRMQLAVMFNVTDALDKLAIDFDPSVLDGHKRRYYEWLLYQKSNLENDQIIHLTHKEWADSVHDEEFKQRLYEEVAGYNGDGALAIRMGANIVPFLKGETDPLQLMFSDGILDRVYDEVVALGDIPALLKEYLRHVYRNSSNLRILEIGAGTGASTAPILNLLSPLSDDDTSSNLTSRILQYTFTDVSAGFFEKAKERFSAWGDIIEFKVYNAEKDPASQGLAAGTYDFVIAGNVVHTTASLRKTLSQIHALLRPGGKLLMQEGVRQNFLYSPVAFGQLPGWWQGTEPSRAWSPWVPAAEWDSQLREASFDGIYLEFPDWKNPDLHNQSLFVATAIEGSKKLRADDLVIVTSNQSSHELVQAVEAAVKSRIGEVTCRIVDYKDLQSDVSLSKSVCICLVELERETLSLLTEEEYLNIRHLLSYAAGVLWVTGDFEREPTLGMIVGMMRSIRWERDVDEANLIPLSISEPRPAINDIIPQIMRVFEKQFLSGAAGSKQNAEYSMKDGVIYTNRLRDLDLSNDYLNSKFIRPAPRMTPFGEAGRPVKLSTSAPGMLNKIEFVTDTVYNEPLEDHLVEIEVKAVGLNFRDVMIAMGEHMAYSLGNEAAGIVSRIGSSVPDLKVGDRVVYMCGFESVGCFHTYGRVQWQNVVKIPDSLSFEIAAGLPCVYSTVLYGLYDIARLSEGETILIHAAAGGVGQAAIHLAKNVGAEIFATVSSPEKMALLMNEYDIPGDHIFSSRDLSFAKGIMRMTNGRGVDVLLNSLSGEALRKSWDIIAPFGRFIEIGKKDSQSGGRVELAPFLRQAMMASVELPMMMKYKPLLFRRLIGQTVQLYTEGKIKQAMPTQVLSYDKIEEALRTLQSGRGMGKIVLVPSPTDIVPIVPEQPANYKFDSNATYFLAGGLGGIGRSIGQWMASKGAKHVVFLSRTGKVTESVQKMIDDLNSKDCQAHIFACDVSDSERVKAVVEEVRKTLPPIKGCVQGSMVLRDGMFENMSYDDFQTAVLPKVQGSWNLHEYLPRTLDFFVMLSSATGILGNRSQANYAAGNTYQDCLARYRISQNLPATSIDLGTVLSVGYVAEHRENMTTLANVLEVIREDEIHTLLEYVIDPRCKHEPGPERAQLVVGLTTAEYLRQRGVPPLSYLSYPLFTHLNTTSVSHRHNKGEDPAHLAVVALPYATTKEEAVTIVRDGIRHKLASLLAIPVDNIDSNKSVSSNGVDSLVAMEFRTWLVKDLGAEVPLLEIMGTESLATISEKAATVSKLVKLQ</sequence>
<dbReference type="OrthoDB" id="329835at2759"/>
<organism evidence="13 14">
    <name type="scientific">Talaromyces amestolkiae</name>
    <dbReference type="NCBI Taxonomy" id="1196081"/>
    <lineage>
        <taxon>Eukaryota</taxon>
        <taxon>Fungi</taxon>
        <taxon>Dikarya</taxon>
        <taxon>Ascomycota</taxon>
        <taxon>Pezizomycotina</taxon>
        <taxon>Eurotiomycetes</taxon>
        <taxon>Eurotiomycetidae</taxon>
        <taxon>Eurotiales</taxon>
        <taxon>Trichocomaceae</taxon>
        <taxon>Talaromyces</taxon>
        <taxon>Talaromyces sect. Talaromyces</taxon>
    </lineage>
</organism>
<dbReference type="EMBL" id="MIKG01000019">
    <property type="protein sequence ID" value="RAO72513.1"/>
    <property type="molecule type" value="Genomic_DNA"/>
</dbReference>
<keyword evidence="5" id="KW-0521">NADP</keyword>
<dbReference type="GO" id="GO:0004312">
    <property type="term" value="F:fatty acid synthase activity"/>
    <property type="evidence" value="ECO:0007669"/>
    <property type="project" value="TreeGrafter"/>
</dbReference>
<dbReference type="InterPro" id="IPR001227">
    <property type="entry name" value="Ac_transferase_dom_sf"/>
</dbReference>
<evidence type="ECO:0000256" key="9">
    <source>
        <dbReference type="PROSITE-ProRule" id="PRU01363"/>
    </source>
</evidence>
<dbReference type="InterPro" id="IPR013154">
    <property type="entry name" value="ADH-like_N"/>
</dbReference>
<dbReference type="InterPro" id="IPR050091">
    <property type="entry name" value="PKS_NRPS_Biosynth_Enz"/>
</dbReference>
<proteinExistence type="predicted"/>
<dbReference type="Gene3D" id="3.40.47.10">
    <property type="match status" value="1"/>
</dbReference>
<dbReference type="CDD" id="cd05195">
    <property type="entry name" value="enoyl_red"/>
    <property type="match status" value="1"/>
</dbReference>
<dbReference type="STRING" id="1196081.A0A364L9Q8"/>
<dbReference type="InterPro" id="IPR014031">
    <property type="entry name" value="Ketoacyl_synth_C"/>
</dbReference>
<dbReference type="Gene3D" id="3.40.366.10">
    <property type="entry name" value="Malonyl-Coenzyme A Acyl Carrier Protein, domain 2"/>
    <property type="match status" value="1"/>
</dbReference>
<dbReference type="InterPro" id="IPR020841">
    <property type="entry name" value="PKS_Beta-ketoAc_synthase_dom"/>
</dbReference>
<dbReference type="SUPFAM" id="SSF53901">
    <property type="entry name" value="Thiolase-like"/>
    <property type="match status" value="1"/>
</dbReference>
<dbReference type="InterPro" id="IPR014030">
    <property type="entry name" value="Ketoacyl_synth_N"/>
</dbReference>
<dbReference type="PROSITE" id="PS50075">
    <property type="entry name" value="CARRIER"/>
    <property type="match status" value="1"/>
</dbReference>
<dbReference type="Pfam" id="PF21089">
    <property type="entry name" value="PKS_DH_N"/>
    <property type="match status" value="1"/>
</dbReference>
<dbReference type="PANTHER" id="PTHR43775:SF29">
    <property type="entry name" value="ASPERFURANONE POLYKETIDE SYNTHASE AFOG-RELATED"/>
    <property type="match status" value="1"/>
</dbReference>
<dbReference type="SUPFAM" id="SSF51735">
    <property type="entry name" value="NAD(P)-binding Rossmann-fold domains"/>
    <property type="match status" value="2"/>
</dbReference>
<dbReference type="InterPro" id="IPR049900">
    <property type="entry name" value="PKS_mFAS_DH"/>
</dbReference>
<evidence type="ECO:0000313" key="14">
    <source>
        <dbReference type="Proteomes" id="UP000249363"/>
    </source>
</evidence>
<evidence type="ECO:0000259" key="12">
    <source>
        <dbReference type="PROSITE" id="PS52019"/>
    </source>
</evidence>
<gene>
    <name evidence="13" type="ORF">BHQ10_008525</name>
</gene>
<accession>A0A364L9Q8</accession>
<dbReference type="InterPro" id="IPR020806">
    <property type="entry name" value="PKS_PP-bd"/>
</dbReference>
<dbReference type="SMART" id="SM00829">
    <property type="entry name" value="PKS_ER"/>
    <property type="match status" value="1"/>
</dbReference>
<keyword evidence="8" id="KW-0012">Acyltransferase</keyword>
<dbReference type="InterPro" id="IPR036736">
    <property type="entry name" value="ACP-like_sf"/>
</dbReference>
<dbReference type="InterPro" id="IPR013217">
    <property type="entry name" value="Methyltransf_12"/>
</dbReference>
<comment type="caution">
    <text evidence="13">The sequence shown here is derived from an EMBL/GenBank/DDBJ whole genome shotgun (WGS) entry which is preliminary data.</text>
</comment>
<dbReference type="GO" id="GO:0016491">
    <property type="term" value="F:oxidoreductase activity"/>
    <property type="evidence" value="ECO:0007669"/>
    <property type="project" value="UniProtKB-KW"/>
</dbReference>
<feature type="active site" description="Proton acceptor; for dehydratase activity" evidence="9">
    <location>
        <position position="1040"/>
    </location>
</feature>
<evidence type="ECO:0000259" key="10">
    <source>
        <dbReference type="PROSITE" id="PS50075"/>
    </source>
</evidence>
<dbReference type="InterPro" id="IPR042104">
    <property type="entry name" value="PKS_dehydratase_sf"/>
</dbReference>
<evidence type="ECO:0000256" key="8">
    <source>
        <dbReference type="ARBA" id="ARBA00023315"/>
    </source>
</evidence>
<dbReference type="SMART" id="SM00825">
    <property type="entry name" value="PKS_KS"/>
    <property type="match status" value="1"/>
</dbReference>
<dbReference type="Pfam" id="PF08240">
    <property type="entry name" value="ADH_N"/>
    <property type="match status" value="1"/>
</dbReference>
<dbReference type="PROSITE" id="PS52019">
    <property type="entry name" value="PKS_MFAS_DH"/>
    <property type="match status" value="1"/>
</dbReference>
<keyword evidence="14" id="KW-1185">Reference proteome</keyword>
<dbReference type="InterPro" id="IPR020807">
    <property type="entry name" value="PKS_DH"/>
</dbReference>
<dbReference type="SUPFAM" id="SSF53335">
    <property type="entry name" value="S-adenosyl-L-methionine-dependent methyltransferases"/>
    <property type="match status" value="1"/>
</dbReference>
<dbReference type="Gene3D" id="3.10.129.110">
    <property type="entry name" value="Polyketide synthase dehydratase"/>
    <property type="match status" value="1"/>
</dbReference>
<keyword evidence="6" id="KW-0560">Oxidoreductase</keyword>
<keyword evidence="2" id="KW-0596">Phosphopantetheine</keyword>
<evidence type="ECO:0000256" key="6">
    <source>
        <dbReference type="ARBA" id="ARBA00023002"/>
    </source>
</evidence>
<dbReference type="Proteomes" id="UP000249363">
    <property type="component" value="Unassembled WGS sequence"/>
</dbReference>
<dbReference type="SMART" id="SM00823">
    <property type="entry name" value="PKS_PP"/>
    <property type="match status" value="1"/>
</dbReference>
<feature type="domain" description="Carrier" evidence="10">
    <location>
        <begin position="2554"/>
        <end position="2634"/>
    </location>
</feature>
<reference evidence="13 14" key="1">
    <citation type="journal article" date="2017" name="Biotechnol. Biofuels">
        <title>Differential beta-glucosidase expression as a function of carbon source availability in Talaromyces amestolkiae: a genomic and proteomic approach.</title>
        <authorList>
            <person name="de Eugenio L.I."/>
            <person name="Mendez-Liter J.A."/>
            <person name="Nieto-Dominguez M."/>
            <person name="Alonso L."/>
            <person name="Gil-Munoz J."/>
            <person name="Barriuso J."/>
            <person name="Prieto A."/>
            <person name="Martinez M.J."/>
        </authorList>
    </citation>
    <scope>NUCLEOTIDE SEQUENCE [LARGE SCALE GENOMIC DNA]</scope>
    <source>
        <strain evidence="13 14">CIB</strain>
    </source>
</reference>
<evidence type="ECO:0000313" key="13">
    <source>
        <dbReference type="EMBL" id="RAO72513.1"/>
    </source>
</evidence>
<dbReference type="SUPFAM" id="SSF55048">
    <property type="entry name" value="Probable ACP-binding domain of malonyl-CoA ACP transacylase"/>
    <property type="match status" value="1"/>
</dbReference>
<dbReference type="Pfam" id="PF13602">
    <property type="entry name" value="ADH_zinc_N_2"/>
    <property type="match status" value="1"/>
</dbReference>
<keyword evidence="4" id="KW-0808">Transferase</keyword>
<dbReference type="InterPro" id="IPR020843">
    <property type="entry name" value="ER"/>
</dbReference>
<evidence type="ECO:0000256" key="4">
    <source>
        <dbReference type="ARBA" id="ARBA00022679"/>
    </source>
</evidence>
<keyword evidence="3" id="KW-0597">Phosphoprotein</keyword>
<dbReference type="Pfam" id="PF00109">
    <property type="entry name" value="ketoacyl-synt"/>
    <property type="match status" value="2"/>
</dbReference>
<dbReference type="Pfam" id="PF16197">
    <property type="entry name" value="KAsynt_C_assoc"/>
    <property type="match status" value="1"/>
</dbReference>
<dbReference type="InterPro" id="IPR029063">
    <property type="entry name" value="SAM-dependent_MTases_sf"/>
</dbReference>
<feature type="active site" description="Proton donor; for dehydratase activity" evidence="9">
    <location>
        <position position="1241"/>
    </location>
</feature>
<dbReference type="PANTHER" id="PTHR43775">
    <property type="entry name" value="FATTY ACID SYNTHASE"/>
    <property type="match status" value="1"/>
</dbReference>
<dbReference type="InterPro" id="IPR009081">
    <property type="entry name" value="PP-bd_ACP"/>
</dbReference>
<dbReference type="InterPro" id="IPR032821">
    <property type="entry name" value="PKS_assoc"/>
</dbReference>
<protein>
    <submittedName>
        <fullName evidence="13">Uncharacterized protein</fullName>
    </submittedName>
</protein>
<dbReference type="InterPro" id="IPR013968">
    <property type="entry name" value="PKS_KR"/>
</dbReference>
<dbReference type="Pfam" id="PF08659">
    <property type="entry name" value="KR"/>
    <property type="match status" value="1"/>
</dbReference>